<dbReference type="RefSeq" id="WP_125029157.1">
    <property type="nucleotide sequence ID" value="NZ_JAPXVP010000001.1"/>
</dbReference>
<reference evidence="1 2" key="1">
    <citation type="submission" date="2018-07" db="EMBL/GenBank/DDBJ databases">
        <title>Draft genome sequence of Ancylomarina sp. M1P.</title>
        <authorList>
            <person name="Yadav S."/>
            <person name="Villanueva L."/>
            <person name="Damste J.S.S."/>
        </authorList>
    </citation>
    <scope>NUCLEOTIDE SEQUENCE [LARGE SCALE GENOMIC DNA]</scope>
    <source>
        <strain evidence="1 2">M1P</strain>
    </source>
</reference>
<evidence type="ECO:0000313" key="2">
    <source>
        <dbReference type="Proteomes" id="UP000285794"/>
    </source>
</evidence>
<evidence type="ECO:0000313" key="1">
    <source>
        <dbReference type="EMBL" id="RRG24748.1"/>
    </source>
</evidence>
<dbReference type="AlphaFoldDB" id="A0A425Y8H2"/>
<evidence type="ECO:0008006" key="3">
    <source>
        <dbReference type="Google" id="ProtNLM"/>
    </source>
</evidence>
<organism evidence="1 2">
    <name type="scientific">Ancylomarina euxinus</name>
    <dbReference type="NCBI Taxonomy" id="2283627"/>
    <lineage>
        <taxon>Bacteria</taxon>
        <taxon>Pseudomonadati</taxon>
        <taxon>Bacteroidota</taxon>
        <taxon>Bacteroidia</taxon>
        <taxon>Marinilabiliales</taxon>
        <taxon>Marinifilaceae</taxon>
        <taxon>Ancylomarina</taxon>
    </lineage>
</organism>
<protein>
    <recommendedName>
        <fullName evidence="3">Alpha/beta hydrolase</fullName>
    </recommendedName>
</protein>
<dbReference type="OrthoDB" id="1114329at2"/>
<dbReference type="Proteomes" id="UP000285794">
    <property type="component" value="Unassembled WGS sequence"/>
</dbReference>
<name>A0A425Y8H2_9BACT</name>
<dbReference type="Gene3D" id="3.40.50.1820">
    <property type="entry name" value="alpha/beta hydrolase"/>
    <property type="match status" value="1"/>
</dbReference>
<dbReference type="InterPro" id="IPR029058">
    <property type="entry name" value="AB_hydrolase_fold"/>
</dbReference>
<comment type="caution">
    <text evidence="1">The sequence shown here is derived from an EMBL/GenBank/DDBJ whole genome shotgun (WGS) entry which is preliminary data.</text>
</comment>
<keyword evidence="2" id="KW-1185">Reference proteome</keyword>
<gene>
    <name evidence="1" type="ORF">DWB61_01690</name>
</gene>
<proteinExistence type="predicted"/>
<dbReference type="SUPFAM" id="SSF53474">
    <property type="entry name" value="alpha/beta-Hydrolases"/>
    <property type="match status" value="1"/>
</dbReference>
<dbReference type="EMBL" id="QQWG01000001">
    <property type="protein sequence ID" value="RRG24748.1"/>
    <property type="molecule type" value="Genomic_DNA"/>
</dbReference>
<sequence>MQQVIIGIHGLGNKAPKFVLEQWWKDSMKEGMLQAKCHKSLPEFEMVYWADILYDKPLDRWSDDEDSPYYLNEPFQKAPQHEVIEEHTIRQKLNGFISEKLSDIFLNDDKTLNYSFITDNILKRHFPDLDAYYKNETEQEMSSHVRDQIRERLVQVINKYKDRQIMILAHSMGTIISYDVLNFLTPDIKIDTLITMGSPLGLPIVIGKIAAEQKVRLNGKPVLSSPPGISSHWYNLADITDHVALHHKLADDFLCNETGIHPIDILVNNTYEMNGVRNPHKSYGYLQAPEFINILDGFIAAPKPSRAQRLLGGIQTLMGKVKAKQQVFKNKFNMN</sequence>
<accession>A0A425Y8H2</accession>